<gene>
    <name evidence="1" type="ORF">N2K84_12225</name>
</gene>
<sequence>MLPNKQLPQIPDTESQEDHLEIYGFYIYGGKYFTVEIQRRNKVKVELSNFVGSSLFHLVNGTNNSKRIIQIQRNTGETYLIEIQSGEMKLETFETILKSKQCTFYGNTYQLKRIFSHWMDNEVQAHIIETMGWNPEHQVYAFSNAIFTTSGKLLNADEVGVITCPDSGNRYYLPAFGQAHINNPDYEGERKFVFLNSEIDFENWAILYYKAFETNGGIAILFLILSLFWEIVFDKVGFFPFLFLFGAYGTGKTSMTEYLLRVFGGDFIGIPLNNATQVALSRTIASRNNTIFYLKEYTPETDEANQDLILTAYDGSGRVTGVKSNDNRTRIASVKSAIVFDGNHLPNQKTAVLSRMILLHFENNKFSAQQREAFNELHRLQEQGWGRVITDILRHREFFAKNFRKTFDENIRELRESLKADFAERTLKHVALILTPARLLYKKLPFPFSFNDITRAVVENAKEQNILLRQTDEVTIFWQAFAYNIRNGNLVQFIHDLPVSDPKKSHYRLKRDETGESVLQIKLQLVYPEYVRYCKNNNQKFLDSNSLRMLLTSKSYSPFIPNTQKGRGGAYTDSHFGSCYQFRLNLTENEYSINEIELNL</sequence>
<dbReference type="EMBL" id="JAPAAF010000017">
    <property type="protein sequence ID" value="MCW0483501.1"/>
    <property type="molecule type" value="Genomic_DNA"/>
</dbReference>
<proteinExistence type="predicted"/>
<organism evidence="1 2">
    <name type="scientific">Gaoshiqia sediminis</name>
    <dbReference type="NCBI Taxonomy" id="2986998"/>
    <lineage>
        <taxon>Bacteria</taxon>
        <taxon>Pseudomonadati</taxon>
        <taxon>Bacteroidota</taxon>
        <taxon>Bacteroidia</taxon>
        <taxon>Marinilabiliales</taxon>
        <taxon>Prolixibacteraceae</taxon>
        <taxon>Gaoshiqia</taxon>
    </lineage>
</organism>
<evidence type="ECO:0008006" key="3">
    <source>
        <dbReference type="Google" id="ProtNLM"/>
    </source>
</evidence>
<evidence type="ECO:0000313" key="1">
    <source>
        <dbReference type="EMBL" id="MCW0483501.1"/>
    </source>
</evidence>
<accession>A0AA41Y4W0</accession>
<dbReference type="AlphaFoldDB" id="A0AA41Y4W0"/>
<dbReference type="RefSeq" id="WP_282592102.1">
    <property type="nucleotide sequence ID" value="NZ_JAPAAF010000017.1"/>
</dbReference>
<evidence type="ECO:0000313" key="2">
    <source>
        <dbReference type="Proteomes" id="UP001163821"/>
    </source>
</evidence>
<dbReference type="Gene3D" id="3.40.50.300">
    <property type="entry name" value="P-loop containing nucleotide triphosphate hydrolases"/>
    <property type="match status" value="1"/>
</dbReference>
<dbReference type="Proteomes" id="UP001163821">
    <property type="component" value="Unassembled WGS sequence"/>
</dbReference>
<keyword evidence="2" id="KW-1185">Reference proteome</keyword>
<protein>
    <recommendedName>
        <fullName evidence="3">DUF927 domain-containing protein</fullName>
    </recommendedName>
</protein>
<name>A0AA41Y4W0_9BACT</name>
<dbReference type="SUPFAM" id="SSF52540">
    <property type="entry name" value="P-loop containing nucleoside triphosphate hydrolases"/>
    <property type="match status" value="1"/>
</dbReference>
<reference evidence="1" key="1">
    <citation type="submission" date="2022-10" db="EMBL/GenBank/DDBJ databases">
        <title>Gaoshiqiia sediminis gen. nov., sp. nov., isolated from coastal sediment.</title>
        <authorList>
            <person name="Yu W.X."/>
            <person name="Mu D.S."/>
            <person name="Du J.Z."/>
            <person name="Liang Y.Q."/>
        </authorList>
    </citation>
    <scope>NUCLEOTIDE SEQUENCE</scope>
    <source>
        <strain evidence="1">A06</strain>
    </source>
</reference>
<dbReference type="InterPro" id="IPR027417">
    <property type="entry name" value="P-loop_NTPase"/>
</dbReference>
<comment type="caution">
    <text evidence="1">The sequence shown here is derived from an EMBL/GenBank/DDBJ whole genome shotgun (WGS) entry which is preliminary data.</text>
</comment>